<feature type="non-terminal residue" evidence="1">
    <location>
        <position position="1"/>
    </location>
</feature>
<accession>A0A4Y2X4D8</accession>
<evidence type="ECO:0000313" key="1">
    <source>
        <dbReference type="EMBL" id="GBO43976.1"/>
    </source>
</evidence>
<keyword evidence="2" id="KW-1185">Reference proteome</keyword>
<sequence length="78" mass="9045">DLFLHPFKTGSFGRKRHELDSPKGWSFTYQNLTLPKKRKVNCPDRLLLSLLWESLDLPDHAGRCERVNEPNIEMASGH</sequence>
<dbReference type="EMBL" id="BGPR01070552">
    <property type="protein sequence ID" value="GBO43976.1"/>
    <property type="molecule type" value="Genomic_DNA"/>
</dbReference>
<evidence type="ECO:0000313" key="2">
    <source>
        <dbReference type="Proteomes" id="UP000499080"/>
    </source>
</evidence>
<dbReference type="AlphaFoldDB" id="A0A4Y2X4D8"/>
<gene>
    <name evidence="1" type="ORF">AVEN_66927_1</name>
</gene>
<dbReference type="Proteomes" id="UP000499080">
    <property type="component" value="Unassembled WGS sequence"/>
</dbReference>
<reference evidence="1 2" key="1">
    <citation type="journal article" date="2019" name="Sci. Rep.">
        <title>Orb-weaving spider Araneus ventricosus genome elucidates the spidroin gene catalogue.</title>
        <authorList>
            <person name="Kono N."/>
            <person name="Nakamura H."/>
            <person name="Ohtoshi R."/>
            <person name="Moran D.A.P."/>
            <person name="Shinohara A."/>
            <person name="Yoshida Y."/>
            <person name="Fujiwara M."/>
            <person name="Mori M."/>
            <person name="Tomita M."/>
            <person name="Arakawa K."/>
        </authorList>
    </citation>
    <scope>NUCLEOTIDE SEQUENCE [LARGE SCALE GENOMIC DNA]</scope>
</reference>
<comment type="caution">
    <text evidence="1">The sequence shown here is derived from an EMBL/GenBank/DDBJ whole genome shotgun (WGS) entry which is preliminary data.</text>
</comment>
<name>A0A4Y2X4D8_ARAVE</name>
<proteinExistence type="predicted"/>
<organism evidence="1 2">
    <name type="scientific">Araneus ventricosus</name>
    <name type="common">Orbweaver spider</name>
    <name type="synonym">Epeira ventricosa</name>
    <dbReference type="NCBI Taxonomy" id="182803"/>
    <lineage>
        <taxon>Eukaryota</taxon>
        <taxon>Metazoa</taxon>
        <taxon>Ecdysozoa</taxon>
        <taxon>Arthropoda</taxon>
        <taxon>Chelicerata</taxon>
        <taxon>Arachnida</taxon>
        <taxon>Araneae</taxon>
        <taxon>Araneomorphae</taxon>
        <taxon>Entelegynae</taxon>
        <taxon>Araneoidea</taxon>
        <taxon>Araneidae</taxon>
        <taxon>Araneus</taxon>
    </lineage>
</organism>
<protein>
    <submittedName>
        <fullName evidence="1">Uncharacterized protein</fullName>
    </submittedName>
</protein>